<dbReference type="EMBL" id="DYVK01000049">
    <property type="protein sequence ID" value="HJG15480.1"/>
    <property type="molecule type" value="Genomic_DNA"/>
</dbReference>
<dbReference type="AlphaFoldDB" id="A0A921ID09"/>
<comment type="caution">
    <text evidence="1">The sequence shown here is derived from an EMBL/GenBank/DDBJ whole genome shotgun (WGS) entry which is preliminary data.</text>
</comment>
<dbReference type="Proteomes" id="UP000759256">
    <property type="component" value="Unassembled WGS sequence"/>
</dbReference>
<reference evidence="1" key="1">
    <citation type="journal article" date="2021" name="PeerJ">
        <title>Extensive microbial diversity within the chicken gut microbiome revealed by metagenomics and culture.</title>
        <authorList>
            <person name="Gilroy R."/>
            <person name="Ravi A."/>
            <person name="Getino M."/>
            <person name="Pursley I."/>
            <person name="Horton D.L."/>
            <person name="Alikhan N.F."/>
            <person name="Baker D."/>
            <person name="Gharbi K."/>
            <person name="Hall N."/>
            <person name="Watson M."/>
            <person name="Adriaenssens E.M."/>
            <person name="Foster-Nyarko E."/>
            <person name="Jarju S."/>
            <person name="Secka A."/>
            <person name="Antonio M."/>
            <person name="Oren A."/>
            <person name="Chaudhuri R.R."/>
            <person name="La Ragione R."/>
            <person name="Hildebrand F."/>
            <person name="Pallen M.J."/>
        </authorList>
    </citation>
    <scope>NUCLEOTIDE SEQUENCE</scope>
    <source>
        <strain evidence="1">CHK189-29639</strain>
    </source>
</reference>
<evidence type="ECO:0000313" key="2">
    <source>
        <dbReference type="Proteomes" id="UP000759256"/>
    </source>
</evidence>
<name>A0A921ID09_9LACO</name>
<sequence length="194" mass="22656">MEHNVINSFEKTIKSGLYKEVRESKRIIIRESDYELKIRLYSEDGDGIAFRIEDFKAEANYLAGEHSLRGGGKDNDLTFLDNGTIYQFEVKKTKTPNSMLGKQQLTKGMSWVKHILNVALPNYNNYFNKITYIQISIPKRVSLVRKPKSFEYVLKKDGIIILLSSNVIKTIDLKNLSHYLKNERRVMDLDWKQF</sequence>
<gene>
    <name evidence="1" type="ORF">K8V06_05000</name>
</gene>
<protein>
    <submittedName>
        <fullName evidence="1">Uncharacterized protein</fullName>
    </submittedName>
</protein>
<organism evidence="1 2">
    <name type="scientific">Ligilactobacillus salivarius</name>
    <dbReference type="NCBI Taxonomy" id="1624"/>
    <lineage>
        <taxon>Bacteria</taxon>
        <taxon>Bacillati</taxon>
        <taxon>Bacillota</taxon>
        <taxon>Bacilli</taxon>
        <taxon>Lactobacillales</taxon>
        <taxon>Lactobacillaceae</taxon>
        <taxon>Ligilactobacillus</taxon>
    </lineage>
</organism>
<evidence type="ECO:0000313" key="1">
    <source>
        <dbReference type="EMBL" id="HJG15480.1"/>
    </source>
</evidence>
<reference evidence="1" key="2">
    <citation type="submission" date="2021-09" db="EMBL/GenBank/DDBJ databases">
        <authorList>
            <person name="Gilroy R."/>
        </authorList>
    </citation>
    <scope>NUCLEOTIDE SEQUENCE</scope>
    <source>
        <strain evidence="1">CHK189-29639</strain>
    </source>
</reference>
<proteinExistence type="predicted"/>
<accession>A0A921ID09</accession>